<evidence type="ECO:0000256" key="5">
    <source>
        <dbReference type="ARBA" id="ARBA00022679"/>
    </source>
</evidence>
<dbReference type="FunFam" id="1.10.600.10:FF:000004">
    <property type="entry name" value="Phytoene synthase chloroplastic"/>
    <property type="match status" value="1"/>
</dbReference>
<dbReference type="PROSITE" id="PS01045">
    <property type="entry name" value="SQUALEN_PHYTOEN_SYN_2"/>
    <property type="match status" value="1"/>
</dbReference>
<dbReference type="SFLD" id="SFLDS00005">
    <property type="entry name" value="Isoprenoid_Synthase_Type_I"/>
    <property type="match status" value="1"/>
</dbReference>
<evidence type="ECO:0000313" key="8">
    <source>
        <dbReference type="Proteomes" id="UP000087171"/>
    </source>
</evidence>
<evidence type="ECO:0000313" key="9">
    <source>
        <dbReference type="RefSeq" id="XP_012568501.1"/>
    </source>
</evidence>
<evidence type="ECO:0000256" key="2">
    <source>
        <dbReference type="ARBA" id="ARBA00005172"/>
    </source>
</evidence>
<organism evidence="8 9">
    <name type="scientific">Cicer arietinum</name>
    <name type="common">Chickpea</name>
    <name type="synonym">Garbanzo</name>
    <dbReference type="NCBI Taxonomy" id="3827"/>
    <lineage>
        <taxon>Eukaryota</taxon>
        <taxon>Viridiplantae</taxon>
        <taxon>Streptophyta</taxon>
        <taxon>Embryophyta</taxon>
        <taxon>Tracheophyta</taxon>
        <taxon>Spermatophyta</taxon>
        <taxon>Magnoliopsida</taxon>
        <taxon>eudicotyledons</taxon>
        <taxon>Gunneridae</taxon>
        <taxon>Pentapetalae</taxon>
        <taxon>rosids</taxon>
        <taxon>fabids</taxon>
        <taxon>Fabales</taxon>
        <taxon>Fabaceae</taxon>
        <taxon>Papilionoideae</taxon>
        <taxon>50 kb inversion clade</taxon>
        <taxon>NPAAA clade</taxon>
        <taxon>Hologalegina</taxon>
        <taxon>IRL clade</taxon>
        <taxon>Cicereae</taxon>
        <taxon>Cicer</taxon>
    </lineage>
</organism>
<dbReference type="STRING" id="3827.A0A1S3E078"/>
<dbReference type="KEGG" id="cam:101513117"/>
<comment type="catalytic activity">
    <reaction evidence="1">
        <text>2 (2E,6E,10E)-geranylgeranyl diphosphate = 15-cis-phytoene + 2 diphosphate</text>
        <dbReference type="Rhea" id="RHEA:34475"/>
        <dbReference type="ChEBI" id="CHEBI:27787"/>
        <dbReference type="ChEBI" id="CHEBI:33019"/>
        <dbReference type="ChEBI" id="CHEBI:58756"/>
        <dbReference type="EC" id="2.5.1.32"/>
    </reaction>
</comment>
<dbReference type="RefSeq" id="XP_012568503.1">
    <property type="nucleotide sequence ID" value="XM_012713049.2"/>
</dbReference>
<dbReference type="GO" id="GO:0046905">
    <property type="term" value="F:15-cis-phytoene synthase activity"/>
    <property type="evidence" value="ECO:0007669"/>
    <property type="project" value="UniProtKB-EC"/>
</dbReference>
<dbReference type="RefSeq" id="XP_012568501.1">
    <property type="nucleotide sequence ID" value="XM_012713047.2"/>
</dbReference>
<dbReference type="CDD" id="cd00683">
    <property type="entry name" value="Trans_IPPS_HH"/>
    <property type="match status" value="1"/>
</dbReference>
<evidence type="ECO:0000256" key="1">
    <source>
        <dbReference type="ARBA" id="ARBA00001805"/>
    </source>
</evidence>
<dbReference type="RefSeq" id="XP_012568502.1">
    <property type="nucleotide sequence ID" value="XM_012713048.2"/>
</dbReference>
<reference evidence="8" key="1">
    <citation type="journal article" date="2013" name="Nat. Biotechnol.">
        <title>Draft genome sequence of chickpea (Cicer arietinum) provides a resource for trait improvement.</title>
        <authorList>
            <person name="Varshney R.K."/>
            <person name="Song C."/>
            <person name="Saxena R.K."/>
            <person name="Azam S."/>
            <person name="Yu S."/>
            <person name="Sharpe A.G."/>
            <person name="Cannon S."/>
            <person name="Baek J."/>
            <person name="Rosen B.D."/>
            <person name="Tar'an B."/>
            <person name="Millan T."/>
            <person name="Zhang X."/>
            <person name="Ramsay L.D."/>
            <person name="Iwata A."/>
            <person name="Wang Y."/>
            <person name="Nelson W."/>
            <person name="Farmer A.D."/>
            <person name="Gaur P.M."/>
            <person name="Soderlund C."/>
            <person name="Penmetsa R.V."/>
            <person name="Xu C."/>
            <person name="Bharti A.K."/>
            <person name="He W."/>
            <person name="Winter P."/>
            <person name="Zhao S."/>
            <person name="Hane J.K."/>
            <person name="Carrasquilla-Garcia N."/>
            <person name="Condie J.A."/>
            <person name="Upadhyaya H.D."/>
            <person name="Luo M.C."/>
            <person name="Thudi M."/>
            <person name="Gowda C.L."/>
            <person name="Singh N.P."/>
            <person name="Lichtenzveig J."/>
            <person name="Gali K.K."/>
            <person name="Rubio J."/>
            <person name="Nadarajan N."/>
            <person name="Dolezel J."/>
            <person name="Bansal K.C."/>
            <person name="Xu X."/>
            <person name="Edwards D."/>
            <person name="Zhang G."/>
            <person name="Kahl G."/>
            <person name="Gil J."/>
            <person name="Singh K.B."/>
            <person name="Datta S.K."/>
            <person name="Jackson S.A."/>
            <person name="Wang J."/>
            <person name="Cook D.R."/>
        </authorList>
    </citation>
    <scope>NUCLEOTIDE SEQUENCE [LARGE SCALE GENOMIC DNA]</scope>
    <source>
        <strain evidence="8">cv. CDC Frontier</strain>
    </source>
</reference>
<proteinExistence type="inferred from homology"/>
<dbReference type="GO" id="GO:0016117">
    <property type="term" value="P:carotenoid biosynthetic process"/>
    <property type="evidence" value="ECO:0007669"/>
    <property type="project" value="UniProtKB-KW"/>
</dbReference>
<dbReference type="InterPro" id="IPR033904">
    <property type="entry name" value="Trans_IPPS_HH"/>
</dbReference>
<dbReference type="Gene3D" id="1.10.600.10">
    <property type="entry name" value="Farnesyl Diphosphate Synthase"/>
    <property type="match status" value="1"/>
</dbReference>
<keyword evidence="5" id="KW-0808">Transferase</keyword>
<comment type="pathway">
    <text evidence="2">Carotenoid biosynthesis; phytoene biosynthesis; all-trans-phytoene from geranylgeranyl diphosphate: step 1/1.</text>
</comment>
<evidence type="ECO:0000256" key="7">
    <source>
        <dbReference type="ARBA" id="ARBA00023229"/>
    </source>
</evidence>
<gene>
    <name evidence="9 10 11 12" type="primary">LOC101513117</name>
</gene>
<dbReference type="InterPro" id="IPR002060">
    <property type="entry name" value="Squ/phyt_synthse"/>
</dbReference>
<keyword evidence="6" id="KW-0125">Carotenoid biosynthesis</keyword>
<dbReference type="OrthoDB" id="6600518at2759"/>
<dbReference type="Pfam" id="PF00494">
    <property type="entry name" value="SQS_PSY"/>
    <property type="match status" value="1"/>
</dbReference>
<dbReference type="SFLD" id="SFLDG01018">
    <property type="entry name" value="Squalene/Phytoene_Synthase_Lik"/>
    <property type="match status" value="1"/>
</dbReference>
<dbReference type="SFLD" id="SFLDG01212">
    <property type="entry name" value="Phytoene_synthase_like"/>
    <property type="match status" value="1"/>
</dbReference>
<dbReference type="EC" id="2.5.1.32" evidence="4"/>
<dbReference type="RefSeq" id="XP_027187703.1">
    <property type="nucleotide sequence ID" value="XM_027331902.1"/>
</dbReference>
<dbReference type="PANTHER" id="PTHR31480">
    <property type="entry name" value="BIFUNCTIONAL LYCOPENE CYCLASE/PHYTOENE SYNTHASE"/>
    <property type="match status" value="1"/>
</dbReference>
<evidence type="ECO:0000256" key="4">
    <source>
        <dbReference type="ARBA" id="ARBA00012396"/>
    </source>
</evidence>
<dbReference type="InterPro" id="IPR019845">
    <property type="entry name" value="Squalene/phytoene_synthase_CS"/>
</dbReference>
<accession>A0A1S3E078</accession>
<sequence length="436" mass="49181">MSVTLLRVVSSPSLDLSNSTGLLDSFGFVKLVESPRFLSRDFGSIRAKKDKKKRWRFCSLSTDMKYACVGQSGLESSSNFPLLSNVLANPTAGEVAISSEQMVYDVVLKQASLVKRKLSSSSELEVKPEIVLPGNLSLLSEAYDRCGEICAEYAKTFYLGTLLMTPERRRAIWAIYVWCRRTDELVDGPNASHITPTAMDRWESRLEELFQGRPFDMLDAALSDTVAKFPVDILPFKDMIEGMRMDLKKSRYKNFDELYLYCYYVAGTVGLMSVPVMGISPHSEATTESVYNAALALGISNQLTNILRDVGEDARRGRVYLPQDELAQAGLSDDDIFAGKVTDKWRNFMKSQIKRARMFFDEAEKGVTELNEASRWPVWASLLLYRQILDEIEANDYNTFTKRAYVSKAKKLLSLPMAYARSMVPPSRKLPHVMKA</sequence>
<evidence type="ECO:0000313" key="12">
    <source>
        <dbReference type="RefSeq" id="XP_027187703.1"/>
    </source>
</evidence>
<dbReference type="PROSITE" id="PS01044">
    <property type="entry name" value="SQUALEN_PHYTOEN_SYN_1"/>
    <property type="match status" value="1"/>
</dbReference>
<dbReference type="AlphaFoldDB" id="A0A1S3E078"/>
<dbReference type="Proteomes" id="UP000087171">
    <property type="component" value="Chromosome Ca2"/>
</dbReference>
<name>A0A1S3E078_CICAR</name>
<keyword evidence="8" id="KW-1185">Reference proteome</keyword>
<evidence type="ECO:0000256" key="6">
    <source>
        <dbReference type="ARBA" id="ARBA00022746"/>
    </source>
</evidence>
<dbReference type="GO" id="GO:0051996">
    <property type="term" value="F:squalene synthase [NAD(P)H] activity"/>
    <property type="evidence" value="ECO:0007669"/>
    <property type="project" value="InterPro"/>
</dbReference>
<dbReference type="InterPro" id="IPR044843">
    <property type="entry name" value="Trans_IPPS_bact-type"/>
</dbReference>
<dbReference type="GeneID" id="101513117"/>
<protein>
    <recommendedName>
        <fullName evidence="4">15-cis-phytoene synthase</fullName>
        <ecNumber evidence="4">2.5.1.32</ecNumber>
    </recommendedName>
</protein>
<dbReference type="InterPro" id="IPR008949">
    <property type="entry name" value="Isoprenoid_synthase_dom_sf"/>
</dbReference>
<dbReference type="SUPFAM" id="SSF48576">
    <property type="entry name" value="Terpenoid synthases"/>
    <property type="match status" value="1"/>
</dbReference>
<evidence type="ECO:0000256" key="3">
    <source>
        <dbReference type="ARBA" id="ARBA00006251"/>
    </source>
</evidence>
<dbReference type="GO" id="GO:0009536">
    <property type="term" value="C:plastid"/>
    <property type="evidence" value="ECO:0007669"/>
    <property type="project" value="UniProtKB-ARBA"/>
</dbReference>
<evidence type="ECO:0000313" key="11">
    <source>
        <dbReference type="RefSeq" id="XP_012568503.1"/>
    </source>
</evidence>
<reference evidence="9 10" key="2">
    <citation type="submission" date="2025-04" db="UniProtKB">
        <authorList>
            <consortium name="RefSeq"/>
        </authorList>
    </citation>
    <scope>IDENTIFICATION</scope>
    <source>
        <tissue evidence="9 10">Etiolated seedlings</tissue>
    </source>
</reference>
<evidence type="ECO:0000313" key="10">
    <source>
        <dbReference type="RefSeq" id="XP_012568502.1"/>
    </source>
</evidence>
<keyword evidence="7" id="KW-0414">Isoprene biosynthesis</keyword>
<comment type="similarity">
    <text evidence="3">Belongs to the phytoene/squalene synthase family.</text>
</comment>
<dbReference type="GO" id="GO:0004311">
    <property type="term" value="F:geranylgeranyl diphosphate synthase activity"/>
    <property type="evidence" value="ECO:0007669"/>
    <property type="project" value="InterPro"/>
</dbReference>